<dbReference type="InterPro" id="IPR018607">
    <property type="entry name" value="Ctf8"/>
</dbReference>
<dbReference type="OrthoDB" id="121932at2759"/>
<evidence type="ECO:0000313" key="2">
    <source>
        <dbReference type="Proteomes" id="UP000825935"/>
    </source>
</evidence>
<gene>
    <name evidence="1" type="ORF">KP509_39G007900</name>
</gene>
<reference evidence="1" key="1">
    <citation type="submission" date="2021-08" db="EMBL/GenBank/DDBJ databases">
        <title>WGS assembly of Ceratopteris richardii.</title>
        <authorList>
            <person name="Marchant D.B."/>
            <person name="Chen G."/>
            <person name="Jenkins J."/>
            <person name="Shu S."/>
            <person name="Leebens-Mack J."/>
            <person name="Grimwood J."/>
            <person name="Schmutz J."/>
            <person name="Soltis P."/>
            <person name="Soltis D."/>
            <person name="Chen Z.-H."/>
        </authorList>
    </citation>
    <scope>NUCLEOTIDE SEQUENCE</scope>
    <source>
        <strain evidence="1">Whitten #5841</strain>
        <tissue evidence="1">Leaf</tissue>
    </source>
</reference>
<comment type="caution">
    <text evidence="1">The sequence shown here is derived from an EMBL/GenBank/DDBJ whole genome shotgun (WGS) entry which is preliminary data.</text>
</comment>
<protein>
    <submittedName>
        <fullName evidence="1">Uncharacterized protein</fullName>
    </submittedName>
</protein>
<dbReference type="Pfam" id="PF09696">
    <property type="entry name" value="Ctf8"/>
    <property type="match status" value="1"/>
</dbReference>
<dbReference type="AlphaFoldDB" id="A0A8T2PYG9"/>
<dbReference type="GO" id="GO:0007064">
    <property type="term" value="P:mitotic sister chromatid cohesion"/>
    <property type="evidence" value="ECO:0007669"/>
    <property type="project" value="InterPro"/>
</dbReference>
<accession>A0A8T2PYG9</accession>
<keyword evidence="2" id="KW-1185">Reference proteome</keyword>
<dbReference type="PANTHER" id="PTHR47475:SF2">
    <property type="entry name" value="CHROMOSOME TRANSMISSION FIDELITY PROTEIN 8"/>
    <property type="match status" value="1"/>
</dbReference>
<proteinExistence type="predicted"/>
<dbReference type="EMBL" id="CM035444">
    <property type="protein sequence ID" value="KAH7276458.1"/>
    <property type="molecule type" value="Genomic_DNA"/>
</dbReference>
<evidence type="ECO:0000313" key="1">
    <source>
        <dbReference type="EMBL" id="KAH7276458.1"/>
    </source>
</evidence>
<organism evidence="1 2">
    <name type="scientific">Ceratopteris richardii</name>
    <name type="common">Triangle waterfern</name>
    <dbReference type="NCBI Taxonomy" id="49495"/>
    <lineage>
        <taxon>Eukaryota</taxon>
        <taxon>Viridiplantae</taxon>
        <taxon>Streptophyta</taxon>
        <taxon>Embryophyta</taxon>
        <taxon>Tracheophyta</taxon>
        <taxon>Polypodiopsida</taxon>
        <taxon>Polypodiidae</taxon>
        <taxon>Polypodiales</taxon>
        <taxon>Pteridineae</taxon>
        <taxon>Pteridaceae</taxon>
        <taxon>Parkerioideae</taxon>
        <taxon>Ceratopteris</taxon>
    </lineage>
</organism>
<name>A0A8T2PYG9_CERRI</name>
<sequence length="143" mass="16407">MPRFSCFYWGRIPSTGLQREWALLELQGVLEIQPSAQHLPLNAFSIGSLCRSQQEKYYFTSGYHELEGKKVSLKKPMLLLQKVLREDPADVESFPVVLSTQYPTQVQKTSELKAIGIIRHKILFKTRPKALISKSESKTKELK</sequence>
<dbReference type="GO" id="GO:0031390">
    <property type="term" value="C:Ctf18 RFC-like complex"/>
    <property type="evidence" value="ECO:0007669"/>
    <property type="project" value="InterPro"/>
</dbReference>
<dbReference type="Proteomes" id="UP000825935">
    <property type="component" value="Chromosome 39"/>
</dbReference>
<dbReference type="PANTHER" id="PTHR47475">
    <property type="entry name" value="CHROMOSOME TRANSMISSION FIDELITY PROTEIN 8"/>
    <property type="match status" value="1"/>
</dbReference>